<dbReference type="Proteomes" id="UP000007058">
    <property type="component" value="Chromosome"/>
</dbReference>
<evidence type="ECO:0000313" key="1">
    <source>
        <dbReference type="EMBL" id="BAE50986.1"/>
    </source>
</evidence>
<proteinExistence type="predicted"/>
<dbReference type="HOGENOM" id="CLU_2700375_0_0_5"/>
<reference evidence="1 2" key="1">
    <citation type="journal article" date="2005" name="DNA Res.">
        <title>Complete genome sequence of the facultative anaerobic magnetotactic bacterium Magnetospirillum sp. strain AMB-1.</title>
        <authorList>
            <person name="Matsunaga T."/>
            <person name="Okamura Y."/>
            <person name="Fukuda Y."/>
            <person name="Wahyudi A.T."/>
            <person name="Murase Y."/>
            <person name="Takeyama H."/>
        </authorList>
    </citation>
    <scope>NUCLEOTIDE SEQUENCE [LARGE SCALE GENOMIC DNA]</scope>
    <source>
        <strain evidence="2">ATCC 700264 / AMB-1</strain>
    </source>
</reference>
<evidence type="ECO:0000313" key="2">
    <source>
        <dbReference type="Proteomes" id="UP000007058"/>
    </source>
</evidence>
<accession>Q2W589</accession>
<protein>
    <submittedName>
        <fullName evidence="1">Uncharacterized protein</fullName>
    </submittedName>
</protein>
<dbReference type="AlphaFoldDB" id="Q2W589"/>
<dbReference type="KEGG" id="mag:amb2182"/>
<sequence length="73" mass="7867">MCITLGNGCPEILYGMGNGITDPHRNQWFSLSINSGEGKQVQNHSIHSPGTVADEADKFMPICVEVMSVAAFN</sequence>
<keyword evidence="2" id="KW-1185">Reference proteome</keyword>
<name>Q2W589_PARM1</name>
<gene>
    <name evidence="1" type="ordered locus">amb2182</name>
</gene>
<organism evidence="1 2">
    <name type="scientific">Paramagnetospirillum magneticum (strain ATCC 700264 / AMB-1)</name>
    <name type="common">Magnetospirillum magneticum</name>
    <dbReference type="NCBI Taxonomy" id="342108"/>
    <lineage>
        <taxon>Bacteria</taxon>
        <taxon>Pseudomonadati</taxon>
        <taxon>Pseudomonadota</taxon>
        <taxon>Alphaproteobacteria</taxon>
        <taxon>Rhodospirillales</taxon>
        <taxon>Magnetospirillaceae</taxon>
        <taxon>Paramagnetospirillum</taxon>
    </lineage>
</organism>
<dbReference type="EMBL" id="AP007255">
    <property type="protein sequence ID" value="BAE50986.1"/>
    <property type="molecule type" value="Genomic_DNA"/>
</dbReference>